<proteinExistence type="predicted"/>
<organism evidence="1 2">
    <name type="scientific">Hermanssonia centrifuga</name>
    <dbReference type="NCBI Taxonomy" id="98765"/>
    <lineage>
        <taxon>Eukaryota</taxon>
        <taxon>Fungi</taxon>
        <taxon>Dikarya</taxon>
        <taxon>Basidiomycota</taxon>
        <taxon>Agaricomycotina</taxon>
        <taxon>Agaricomycetes</taxon>
        <taxon>Polyporales</taxon>
        <taxon>Meruliaceae</taxon>
        <taxon>Hermanssonia</taxon>
    </lineage>
</organism>
<sequence length="119" mass="13296">MDAASVLPQTMEQRHVPQPLDPRQVVSLLDPNRVEAKLLELGILKKWQHVVDSLCSGFDVGATAPILHLPQFKNHTSLELAPEFIDSYIMQEQAAGHYSQAFDPSDLEGIIRSFCTFPL</sequence>
<keyword evidence="2" id="KW-1185">Reference proteome</keyword>
<evidence type="ECO:0000313" key="2">
    <source>
        <dbReference type="Proteomes" id="UP000186601"/>
    </source>
</evidence>
<dbReference type="AlphaFoldDB" id="A0A2R6NF51"/>
<reference evidence="1 2" key="1">
    <citation type="submission" date="2018-02" db="EMBL/GenBank/DDBJ databases">
        <title>Genome sequence of the basidiomycete white-rot fungus Phlebia centrifuga.</title>
        <authorList>
            <person name="Granchi Z."/>
            <person name="Peng M."/>
            <person name="de Vries R.P."/>
            <person name="Hilden K."/>
            <person name="Makela M.R."/>
            <person name="Grigoriev I."/>
            <person name="Riley R."/>
        </authorList>
    </citation>
    <scope>NUCLEOTIDE SEQUENCE [LARGE SCALE GENOMIC DNA]</scope>
    <source>
        <strain evidence="1 2">FBCC195</strain>
    </source>
</reference>
<comment type="caution">
    <text evidence="1">The sequence shown here is derived from an EMBL/GenBank/DDBJ whole genome shotgun (WGS) entry which is preliminary data.</text>
</comment>
<gene>
    <name evidence="1" type="ORF">PHLCEN_2v13479</name>
</gene>
<name>A0A2R6NF51_9APHY</name>
<dbReference type="OrthoDB" id="3248529at2759"/>
<evidence type="ECO:0000313" key="1">
    <source>
        <dbReference type="EMBL" id="PSR70642.1"/>
    </source>
</evidence>
<dbReference type="Proteomes" id="UP000186601">
    <property type="component" value="Unassembled WGS sequence"/>
</dbReference>
<protein>
    <submittedName>
        <fullName evidence="1">Uncharacterized protein</fullName>
    </submittedName>
</protein>
<accession>A0A2R6NF51</accession>
<dbReference type="EMBL" id="MLYV02001340">
    <property type="protein sequence ID" value="PSR70642.1"/>
    <property type="molecule type" value="Genomic_DNA"/>
</dbReference>